<proteinExistence type="predicted"/>
<dbReference type="PIRSF" id="PIRSF021308">
    <property type="entry name" value="UCP021308"/>
    <property type="match status" value="1"/>
</dbReference>
<dbReference type="Gene3D" id="3.90.1150.200">
    <property type="match status" value="1"/>
</dbReference>
<gene>
    <name evidence="2" type="ORF">SAMN05421856_102413</name>
</gene>
<evidence type="ECO:0000313" key="2">
    <source>
        <dbReference type="EMBL" id="SEM32557.1"/>
    </source>
</evidence>
<dbReference type="SUPFAM" id="SSF159888">
    <property type="entry name" value="YdhG-like"/>
    <property type="match status" value="1"/>
</dbReference>
<organism evidence="2 3">
    <name type="scientific">Chryseobacterium taichungense</name>
    <dbReference type="NCBI Taxonomy" id="295069"/>
    <lineage>
        <taxon>Bacteria</taxon>
        <taxon>Pseudomonadati</taxon>
        <taxon>Bacteroidota</taxon>
        <taxon>Flavobacteriia</taxon>
        <taxon>Flavobacteriales</taxon>
        <taxon>Weeksellaceae</taxon>
        <taxon>Chryseobacterium group</taxon>
        <taxon>Chryseobacterium</taxon>
    </lineage>
</organism>
<feature type="domain" description="YdhG-like" evidence="1">
    <location>
        <begin position="16"/>
        <end position="113"/>
    </location>
</feature>
<reference evidence="3" key="1">
    <citation type="submission" date="2016-10" db="EMBL/GenBank/DDBJ databases">
        <authorList>
            <person name="Varghese N."/>
            <person name="Submissions S."/>
        </authorList>
    </citation>
    <scope>NUCLEOTIDE SEQUENCE [LARGE SCALE GENOMIC DNA]</scope>
    <source>
        <strain evidence="3">DSM 17453</strain>
    </source>
</reference>
<dbReference type="InterPro" id="IPR016786">
    <property type="entry name" value="YdeI_bac"/>
</dbReference>
<evidence type="ECO:0000313" key="3">
    <source>
        <dbReference type="Proteomes" id="UP000199450"/>
    </source>
</evidence>
<dbReference type="STRING" id="295069.SAMN05421856_102413"/>
<dbReference type="Pfam" id="PF08818">
    <property type="entry name" value="DUF1801"/>
    <property type="match status" value="1"/>
</dbReference>
<sequence length="193" mass="22528">MKNPKVEWFFGKQGEWQACYRSLRDIVLHFGLTEELKWGCPCYTNEKNNVVLIHGFREYCALLFMKGALMSDPENILVQQTPNVQSARQMRFINLESIIKNRKLIELYVEEAIKIEKAGLKVSKKTTSDYEIPEEFRTVLADNPYVKQAFDKLTPGRQRGYLLYFSGAKQAKTRMERITRCISNILEYKGLND</sequence>
<dbReference type="EMBL" id="FOBV01000002">
    <property type="protein sequence ID" value="SEM32557.1"/>
    <property type="molecule type" value="Genomic_DNA"/>
</dbReference>
<protein>
    <submittedName>
        <fullName evidence="2">Uncharacterized conserved protein YdeI, YjbR/CyaY-like superfamily, DUF1801 family</fullName>
    </submittedName>
</protein>
<keyword evidence="3" id="KW-1185">Reference proteome</keyword>
<dbReference type="Proteomes" id="UP000199450">
    <property type="component" value="Unassembled WGS sequence"/>
</dbReference>
<name>A0A1H7XH93_9FLAO</name>
<accession>A0A1H7XH93</accession>
<evidence type="ECO:0000259" key="1">
    <source>
        <dbReference type="Pfam" id="PF08818"/>
    </source>
</evidence>
<dbReference type="OrthoDB" id="214150at2"/>
<dbReference type="RefSeq" id="WP_089999062.1">
    <property type="nucleotide sequence ID" value="NZ_FOBV01000002.1"/>
</dbReference>
<dbReference type="InterPro" id="IPR014922">
    <property type="entry name" value="YdhG-like"/>
</dbReference>
<dbReference type="AlphaFoldDB" id="A0A1H7XH93"/>
<dbReference type="Pfam" id="PF13376">
    <property type="entry name" value="OmdA"/>
    <property type="match status" value="1"/>
</dbReference>